<evidence type="ECO:0000256" key="1">
    <source>
        <dbReference type="SAM" id="SignalP"/>
    </source>
</evidence>
<evidence type="ECO:0000313" key="2">
    <source>
        <dbReference type="EMBL" id="CAI8893943.1"/>
    </source>
</evidence>
<sequence length="195" mass="23297">MINLFWRLLAKLLARPTIAAWLITRAQRTPYLHIRSADGREVYMGRWWLFNAYDRETHLGRIRWCPWSIRVHHIMRPDADRDLHDHPWNARTVILRGWYAEQRQASDEWKKAVRSGLIENPDPKFVEWLMRDACEWIRRDAGDTARLNHGEYHRIDKVSPGGVYTLFITSRWKGDWGFLVNGVKVAWREYTGEKS</sequence>
<accession>A0AAP6J387</accession>
<dbReference type="RefSeq" id="WP_007244688.1">
    <property type="nucleotide sequence ID" value="NZ_JADZGO010000021.1"/>
</dbReference>
<proteinExistence type="predicted"/>
<feature type="signal peptide" evidence="1">
    <location>
        <begin position="1"/>
        <end position="19"/>
    </location>
</feature>
<protein>
    <recommendedName>
        <fullName evidence="5">Cytosine-specific methyltransferase</fullName>
    </recommendedName>
</protein>
<dbReference type="Proteomes" id="UP001177000">
    <property type="component" value="Chromosome"/>
</dbReference>
<organism evidence="3 4">
    <name type="scientific">Pseudomonas syringae pv. tomato</name>
    <dbReference type="NCBI Taxonomy" id="323"/>
    <lineage>
        <taxon>Bacteria</taxon>
        <taxon>Pseudomonadati</taxon>
        <taxon>Pseudomonadota</taxon>
        <taxon>Gammaproteobacteria</taxon>
        <taxon>Pseudomonadales</taxon>
        <taxon>Pseudomonadaceae</taxon>
        <taxon>Pseudomonas</taxon>
    </lineage>
</organism>
<reference evidence="3" key="1">
    <citation type="submission" date="2023-03" db="EMBL/GenBank/DDBJ databases">
        <authorList>
            <person name="Pothier F. J."/>
        </authorList>
    </citation>
    <scope>NUCLEOTIDE SEQUENCE</scope>
    <source>
        <strain evidence="3">DAPP-PG 215</strain>
    </source>
</reference>
<name>A0AAP6J387_PSEUB</name>
<dbReference type="EMBL" id="OX458335">
    <property type="protein sequence ID" value="CAI8909838.1"/>
    <property type="molecule type" value="Genomic_DNA"/>
</dbReference>
<gene>
    <name evidence="2" type="ORF">DAPPPG215_16850</name>
    <name evidence="3" type="ORF">DAPPPG215_18465</name>
</gene>
<keyword evidence="1" id="KW-0732">Signal</keyword>
<feature type="chain" id="PRO_5043284939" description="Cytosine-specific methyltransferase" evidence="1">
    <location>
        <begin position="20"/>
        <end position="195"/>
    </location>
</feature>
<dbReference type="EMBL" id="OX458335">
    <property type="protein sequence ID" value="CAI8893943.1"/>
    <property type="molecule type" value="Genomic_DNA"/>
</dbReference>
<evidence type="ECO:0000313" key="3">
    <source>
        <dbReference type="EMBL" id="CAI8909838.1"/>
    </source>
</evidence>
<dbReference type="AlphaFoldDB" id="A0AAP6J387"/>
<evidence type="ECO:0008006" key="5">
    <source>
        <dbReference type="Google" id="ProtNLM"/>
    </source>
</evidence>
<evidence type="ECO:0000313" key="4">
    <source>
        <dbReference type="Proteomes" id="UP001177000"/>
    </source>
</evidence>